<keyword evidence="7" id="KW-1185">Reference proteome</keyword>
<dbReference type="Gene3D" id="1.25.40.10">
    <property type="entry name" value="Tetratricopeptide repeat domain"/>
    <property type="match status" value="1"/>
</dbReference>
<dbReference type="PROSITE" id="PS00622">
    <property type="entry name" value="HTH_LUXR_1"/>
    <property type="match status" value="1"/>
</dbReference>
<evidence type="ECO:0000256" key="1">
    <source>
        <dbReference type="ARBA" id="ARBA00023015"/>
    </source>
</evidence>
<evidence type="ECO:0000256" key="2">
    <source>
        <dbReference type="ARBA" id="ARBA00023125"/>
    </source>
</evidence>
<keyword evidence="2" id="KW-0238">DNA-binding</keyword>
<dbReference type="Proteomes" id="UP001500610">
    <property type="component" value="Unassembled WGS sequence"/>
</dbReference>
<feature type="region of interest" description="Disordered" evidence="4">
    <location>
        <begin position="747"/>
        <end position="766"/>
    </location>
</feature>
<dbReference type="InterPro" id="IPR036388">
    <property type="entry name" value="WH-like_DNA-bd_sf"/>
</dbReference>
<dbReference type="CDD" id="cd06170">
    <property type="entry name" value="LuxR_C_like"/>
    <property type="match status" value="1"/>
</dbReference>
<sequence length="844" mass="91594">MGVIDQLIHHADLPNDLVCRLSRLIARPAQEFSAPAFGSPAEVPALREICRLLLELCTERPVVICVDDLQFVDASSLQVLLYLQHRMRSRRLLLILSEWEHPRVAQPLFRAEVTRQPHLRIQLRLMTEERILSSLAGITDAAATVRLARRFHQLSGGNPILVNALVEDLQLAIEHEGAPGPGPGTGKRFSQAVLTCLHRWEPQMFDVACGLAALGERTSLPRLSRLLDLDAAQIGHSVEVLTRAGLIRADHVCAPEVAAVILAGMSAEQRSALHVRAAGVLYDAGEDATEVAAHLLAAARADGDWAPRVLSVAAERALGRGDSTTALSCLGLALDAADDARQHRMVLRQLFKLTLQTNPTAALSFLSTLSKALSGGRLGDRDVVSLVRLLVSRGDTDSAVAVMEDAMAIGMVLGQEARLELELTFRRWYGVACPPFLASDGLRAWCAKPTGTGAPGPDTGQTLARVWAAGGDEESAETAEEILRQSRLGVRPLETMSTAILALAHGGRYDRALFWCDELIDRFSDRGATACLAELLAVRADVCLRGGDPEAAIELAQNAVTLLREESWGLFVGHPLSVLIEANLELGRLREAADAAARPIPETLLETAVGVRYAHALGRLAMARGRITEALDYFHACRHRLDVWNVQIGVLVPLPASIAEALLARGDKTCAREVLQDWLEQPACRDGRTAGTALRLLAATAAQDERVPLLLRAVDRLRAADAPAELRRAERELQRAYDDAGLRLEPRLEPAEDTRPPRPGQVPAQAGVGAVGDLEELSEAELRVARLAAMGRSNRDISRELWITVSTVEQHLTRVYRKLRISGRAKLSNLFGPMAVCGPQQVAE</sequence>
<gene>
    <name evidence="6" type="ORF">GCM10023257_02880</name>
</gene>
<organism evidence="6 7">
    <name type="scientific">Streptomyces hyderabadensis</name>
    <dbReference type="NCBI Taxonomy" id="598549"/>
    <lineage>
        <taxon>Bacteria</taxon>
        <taxon>Bacillati</taxon>
        <taxon>Actinomycetota</taxon>
        <taxon>Actinomycetes</taxon>
        <taxon>Kitasatosporales</taxon>
        <taxon>Streptomycetaceae</taxon>
        <taxon>Streptomyces</taxon>
    </lineage>
</organism>
<evidence type="ECO:0000313" key="6">
    <source>
        <dbReference type="EMBL" id="GAA4970378.1"/>
    </source>
</evidence>
<evidence type="ECO:0000256" key="3">
    <source>
        <dbReference type="ARBA" id="ARBA00023163"/>
    </source>
</evidence>
<evidence type="ECO:0000256" key="4">
    <source>
        <dbReference type="SAM" id="MobiDB-lite"/>
    </source>
</evidence>
<dbReference type="Gene3D" id="1.10.10.10">
    <property type="entry name" value="Winged helix-like DNA-binding domain superfamily/Winged helix DNA-binding domain"/>
    <property type="match status" value="1"/>
</dbReference>
<dbReference type="InterPro" id="IPR016032">
    <property type="entry name" value="Sig_transdc_resp-reg_C-effctor"/>
</dbReference>
<name>A0ABP9HGW1_9ACTN</name>
<dbReference type="EMBL" id="BAABIV010000001">
    <property type="protein sequence ID" value="GAA4970378.1"/>
    <property type="molecule type" value="Genomic_DNA"/>
</dbReference>
<evidence type="ECO:0000313" key="7">
    <source>
        <dbReference type="Proteomes" id="UP001500610"/>
    </source>
</evidence>
<keyword evidence="1" id="KW-0805">Transcription regulation</keyword>
<accession>A0ABP9HGW1</accession>
<proteinExistence type="predicted"/>
<reference evidence="7" key="1">
    <citation type="journal article" date="2019" name="Int. J. Syst. Evol. Microbiol.">
        <title>The Global Catalogue of Microorganisms (GCM) 10K type strain sequencing project: providing services to taxonomists for standard genome sequencing and annotation.</title>
        <authorList>
            <consortium name="The Broad Institute Genomics Platform"/>
            <consortium name="The Broad Institute Genome Sequencing Center for Infectious Disease"/>
            <person name="Wu L."/>
            <person name="Ma J."/>
        </authorList>
    </citation>
    <scope>NUCLEOTIDE SEQUENCE [LARGE SCALE GENOMIC DNA]</scope>
    <source>
        <strain evidence="7">JCM 17657</strain>
    </source>
</reference>
<protein>
    <submittedName>
        <fullName evidence="6">LuxR family transcriptional regulator</fullName>
    </submittedName>
</protein>
<dbReference type="SUPFAM" id="SSF48452">
    <property type="entry name" value="TPR-like"/>
    <property type="match status" value="1"/>
</dbReference>
<evidence type="ECO:0000259" key="5">
    <source>
        <dbReference type="PROSITE" id="PS50043"/>
    </source>
</evidence>
<feature type="compositionally biased region" description="Basic and acidic residues" evidence="4">
    <location>
        <begin position="747"/>
        <end position="756"/>
    </location>
</feature>
<dbReference type="SUPFAM" id="SSF46894">
    <property type="entry name" value="C-terminal effector domain of the bipartite response regulators"/>
    <property type="match status" value="1"/>
</dbReference>
<dbReference type="PRINTS" id="PR00038">
    <property type="entry name" value="HTHLUXR"/>
</dbReference>
<dbReference type="Pfam" id="PF00196">
    <property type="entry name" value="GerE"/>
    <property type="match status" value="1"/>
</dbReference>
<keyword evidence="3" id="KW-0804">Transcription</keyword>
<dbReference type="PROSITE" id="PS50043">
    <property type="entry name" value="HTH_LUXR_2"/>
    <property type="match status" value="1"/>
</dbReference>
<dbReference type="InterPro" id="IPR000792">
    <property type="entry name" value="Tscrpt_reg_LuxR_C"/>
</dbReference>
<feature type="domain" description="HTH luxR-type" evidence="5">
    <location>
        <begin position="770"/>
        <end position="835"/>
    </location>
</feature>
<comment type="caution">
    <text evidence="6">The sequence shown here is derived from an EMBL/GenBank/DDBJ whole genome shotgun (WGS) entry which is preliminary data.</text>
</comment>
<dbReference type="InterPro" id="IPR011990">
    <property type="entry name" value="TPR-like_helical_dom_sf"/>
</dbReference>
<dbReference type="PANTHER" id="PTHR44688">
    <property type="entry name" value="DNA-BINDING TRANSCRIPTIONAL ACTIVATOR DEVR_DOSR"/>
    <property type="match status" value="1"/>
</dbReference>
<dbReference type="SMART" id="SM00421">
    <property type="entry name" value="HTH_LUXR"/>
    <property type="match status" value="1"/>
</dbReference>
<dbReference type="PANTHER" id="PTHR44688:SF16">
    <property type="entry name" value="DNA-BINDING TRANSCRIPTIONAL ACTIVATOR DEVR_DOSR"/>
    <property type="match status" value="1"/>
</dbReference>